<reference evidence="2 3" key="1">
    <citation type="journal article" date="2015" name="Genome Announc.">
        <title>Draft Genome Sequences of Marine Isolates of Thalassomonas viridans and Thalassomonas actiniarum.</title>
        <authorList>
            <person name="Olonade I."/>
            <person name="van Zyl L.J."/>
            <person name="Trindade M."/>
        </authorList>
    </citation>
    <scope>NUCLEOTIDE SEQUENCE [LARGE SCALE GENOMIC DNA]</scope>
    <source>
        <strain evidence="2 3">XOM25</strain>
    </source>
</reference>
<sequence>MSIASRIKARMDEKKLRAVDLVKLTGVSKGTVSQWLNDIAKPRGENLLKLADALACKVDWLLLGKGGKDVDPVSNIEPGPEIKGHYPLISWVQAGAWSAIFEIDALEAESFPCPVKCSSQTFVLSVQGISMEPVFREGDLIFVDPLAESHHGSYIVARLEDQNEATFKQLIIEQGKKYLKPANPNWPEQIIPITSDCSIVGTVVFAGKIF</sequence>
<dbReference type="Pfam" id="PF01381">
    <property type="entry name" value="HTH_3"/>
    <property type="match status" value="1"/>
</dbReference>
<dbReference type="SUPFAM" id="SSF47413">
    <property type="entry name" value="lambda repressor-like DNA-binding domains"/>
    <property type="match status" value="1"/>
</dbReference>
<dbReference type="AlphaFoldDB" id="A0AAE9YZM2"/>
<dbReference type="GO" id="GO:0003677">
    <property type="term" value="F:DNA binding"/>
    <property type="evidence" value="ECO:0007669"/>
    <property type="project" value="InterPro"/>
</dbReference>
<dbReference type="PROSITE" id="PS50943">
    <property type="entry name" value="HTH_CROC1"/>
    <property type="match status" value="1"/>
</dbReference>
<dbReference type="KEGG" id="tvd:SG34_018170"/>
<dbReference type="Gene3D" id="2.10.109.10">
    <property type="entry name" value="Umud Fragment, subunit A"/>
    <property type="match status" value="1"/>
</dbReference>
<proteinExistence type="predicted"/>
<dbReference type="InterPro" id="IPR050077">
    <property type="entry name" value="LexA_repressor"/>
</dbReference>
<dbReference type="PANTHER" id="PTHR33516">
    <property type="entry name" value="LEXA REPRESSOR"/>
    <property type="match status" value="1"/>
</dbReference>
<protein>
    <submittedName>
        <fullName evidence="2">Helix-turn-helix domain-containing protein</fullName>
    </submittedName>
</protein>
<reference evidence="2 3" key="2">
    <citation type="journal article" date="2022" name="Mar. Drugs">
        <title>Bioassay-Guided Fractionation Leads to the Detection of Cholic Acid Generated by the Rare Thalassomonas sp.</title>
        <authorList>
            <person name="Pheiffer F."/>
            <person name="Schneider Y.K."/>
            <person name="Hansen E.H."/>
            <person name="Andersen J.H."/>
            <person name="Isaksson J."/>
            <person name="Busche T."/>
            <person name="R C."/>
            <person name="Kalinowski J."/>
            <person name="Zyl L.V."/>
            <person name="Trindade M."/>
        </authorList>
    </citation>
    <scope>NUCLEOTIDE SEQUENCE [LARGE SCALE GENOMIC DNA]</scope>
    <source>
        <strain evidence="2 3">XOM25</strain>
    </source>
</reference>
<dbReference type="Proteomes" id="UP000032352">
    <property type="component" value="Chromosome"/>
</dbReference>
<dbReference type="PANTHER" id="PTHR33516:SF2">
    <property type="entry name" value="LEXA REPRESSOR-RELATED"/>
    <property type="match status" value="1"/>
</dbReference>
<dbReference type="InterPro" id="IPR015927">
    <property type="entry name" value="Peptidase_S24_S26A/B/C"/>
</dbReference>
<dbReference type="RefSeq" id="WP_044837408.1">
    <property type="nucleotide sequence ID" value="NZ_CP059733.1"/>
</dbReference>
<dbReference type="InterPro" id="IPR036286">
    <property type="entry name" value="LexA/Signal_pep-like_sf"/>
</dbReference>
<dbReference type="InterPro" id="IPR010982">
    <property type="entry name" value="Lambda_DNA-bd_dom_sf"/>
</dbReference>
<keyword evidence="3" id="KW-1185">Reference proteome</keyword>
<name>A0AAE9YZM2_9GAMM</name>
<dbReference type="Gene3D" id="1.10.260.40">
    <property type="entry name" value="lambda repressor-like DNA-binding domains"/>
    <property type="match status" value="1"/>
</dbReference>
<gene>
    <name evidence="2" type="ORF">SG34_018170</name>
</gene>
<dbReference type="InterPro" id="IPR039418">
    <property type="entry name" value="LexA-like"/>
</dbReference>
<feature type="domain" description="HTH cro/C1-type" evidence="1">
    <location>
        <begin position="7"/>
        <end position="61"/>
    </location>
</feature>
<evidence type="ECO:0000259" key="1">
    <source>
        <dbReference type="PROSITE" id="PS50943"/>
    </source>
</evidence>
<evidence type="ECO:0000313" key="3">
    <source>
        <dbReference type="Proteomes" id="UP000032352"/>
    </source>
</evidence>
<dbReference type="Pfam" id="PF00717">
    <property type="entry name" value="Peptidase_S24"/>
    <property type="match status" value="1"/>
</dbReference>
<dbReference type="SUPFAM" id="SSF51306">
    <property type="entry name" value="LexA/Signal peptidase"/>
    <property type="match status" value="1"/>
</dbReference>
<dbReference type="CDD" id="cd00093">
    <property type="entry name" value="HTH_XRE"/>
    <property type="match status" value="1"/>
</dbReference>
<organism evidence="2 3">
    <name type="scientific">Thalassomonas viridans</name>
    <dbReference type="NCBI Taxonomy" id="137584"/>
    <lineage>
        <taxon>Bacteria</taxon>
        <taxon>Pseudomonadati</taxon>
        <taxon>Pseudomonadota</taxon>
        <taxon>Gammaproteobacteria</taxon>
        <taxon>Alteromonadales</taxon>
        <taxon>Colwelliaceae</taxon>
        <taxon>Thalassomonas</taxon>
    </lineage>
</organism>
<evidence type="ECO:0000313" key="2">
    <source>
        <dbReference type="EMBL" id="WDE03319.1"/>
    </source>
</evidence>
<dbReference type="InterPro" id="IPR001387">
    <property type="entry name" value="Cro/C1-type_HTH"/>
</dbReference>
<dbReference type="SMART" id="SM00530">
    <property type="entry name" value="HTH_XRE"/>
    <property type="match status" value="1"/>
</dbReference>
<dbReference type="EMBL" id="CP059733">
    <property type="protein sequence ID" value="WDE03319.1"/>
    <property type="molecule type" value="Genomic_DNA"/>
</dbReference>
<dbReference type="CDD" id="cd06529">
    <property type="entry name" value="S24_LexA-like"/>
    <property type="match status" value="1"/>
</dbReference>
<accession>A0AAE9YZM2</accession>